<dbReference type="RefSeq" id="WP_379188889.1">
    <property type="nucleotide sequence ID" value="NZ_JBHSOW010000049.1"/>
</dbReference>
<keyword evidence="4" id="KW-1185">Reference proteome</keyword>
<organism evidence="3 4">
    <name type="scientific">Paenibacillus solisilvae</name>
    <dbReference type="NCBI Taxonomy" id="2486751"/>
    <lineage>
        <taxon>Bacteria</taxon>
        <taxon>Bacillati</taxon>
        <taxon>Bacillota</taxon>
        <taxon>Bacilli</taxon>
        <taxon>Bacillales</taxon>
        <taxon>Paenibacillaceae</taxon>
        <taxon>Paenibacillus</taxon>
    </lineage>
</organism>
<keyword evidence="3" id="KW-0645">Protease</keyword>
<feature type="transmembrane region" description="Helical" evidence="2">
    <location>
        <begin position="457"/>
        <end position="480"/>
    </location>
</feature>
<dbReference type="EC" id="3.4.-.-" evidence="3"/>
<keyword evidence="2" id="KW-1133">Transmembrane helix</keyword>
<protein>
    <submittedName>
        <fullName evidence="3">PrsW family glutamic-type intramembrane protease</fullName>
        <ecNumber evidence="3">3.4.-.-</ecNumber>
    </submittedName>
</protein>
<keyword evidence="2" id="KW-0812">Transmembrane</keyword>
<dbReference type="Pfam" id="PF13367">
    <property type="entry name" value="PrsW-protease"/>
    <property type="match status" value="1"/>
</dbReference>
<feature type="transmembrane region" description="Helical" evidence="2">
    <location>
        <begin position="404"/>
        <end position="424"/>
    </location>
</feature>
<dbReference type="Proteomes" id="UP001596047">
    <property type="component" value="Unassembled WGS sequence"/>
</dbReference>
<comment type="caution">
    <text evidence="3">The sequence shown here is derived from an EMBL/GenBank/DDBJ whole genome shotgun (WGS) entry which is preliminary data.</text>
</comment>
<feature type="region of interest" description="Disordered" evidence="1">
    <location>
        <begin position="548"/>
        <end position="583"/>
    </location>
</feature>
<keyword evidence="2" id="KW-0472">Membrane</keyword>
<feature type="transmembrane region" description="Helical" evidence="2">
    <location>
        <begin position="265"/>
        <end position="284"/>
    </location>
</feature>
<dbReference type="InterPro" id="IPR026898">
    <property type="entry name" value="PrsW"/>
</dbReference>
<evidence type="ECO:0000313" key="3">
    <source>
        <dbReference type="EMBL" id="MFC5650335.1"/>
    </source>
</evidence>
<dbReference type="EMBL" id="JBHSOW010000049">
    <property type="protein sequence ID" value="MFC5650335.1"/>
    <property type="molecule type" value="Genomic_DNA"/>
</dbReference>
<dbReference type="GO" id="GO:0006508">
    <property type="term" value="P:proteolysis"/>
    <property type="evidence" value="ECO:0007669"/>
    <property type="project" value="UniProtKB-KW"/>
</dbReference>
<evidence type="ECO:0000256" key="1">
    <source>
        <dbReference type="SAM" id="MobiDB-lite"/>
    </source>
</evidence>
<reference evidence="4" key="1">
    <citation type="journal article" date="2019" name="Int. J. Syst. Evol. Microbiol.">
        <title>The Global Catalogue of Microorganisms (GCM) 10K type strain sequencing project: providing services to taxonomists for standard genome sequencing and annotation.</title>
        <authorList>
            <consortium name="The Broad Institute Genomics Platform"/>
            <consortium name="The Broad Institute Genome Sequencing Center for Infectious Disease"/>
            <person name="Wu L."/>
            <person name="Ma J."/>
        </authorList>
    </citation>
    <scope>NUCLEOTIDE SEQUENCE [LARGE SCALE GENOMIC DNA]</scope>
    <source>
        <strain evidence="4">CGMCC 1.3240</strain>
    </source>
</reference>
<gene>
    <name evidence="3" type="ORF">ACFPYJ_14590</name>
</gene>
<keyword evidence="3" id="KW-0378">Hydrolase</keyword>
<feature type="transmembrane region" description="Helical" evidence="2">
    <location>
        <begin position="304"/>
        <end position="326"/>
    </location>
</feature>
<feature type="transmembrane region" description="Helical" evidence="2">
    <location>
        <begin position="50"/>
        <end position="69"/>
    </location>
</feature>
<dbReference type="GO" id="GO:0008233">
    <property type="term" value="F:peptidase activity"/>
    <property type="evidence" value="ECO:0007669"/>
    <property type="project" value="UniProtKB-KW"/>
</dbReference>
<feature type="transmembrane region" description="Helical" evidence="2">
    <location>
        <begin position="75"/>
        <end position="93"/>
    </location>
</feature>
<evidence type="ECO:0000256" key="2">
    <source>
        <dbReference type="SAM" id="Phobius"/>
    </source>
</evidence>
<accession>A0ABW0W1R0</accession>
<sequence>MCWLSHGKPGLGGIDTNTIWRIRSGVRDYAEAVYEFVRGIPKRYPWLKTIYAIWCWLSLLLFIVGLFLYRDSRTMLVQYLWSFYVMMQFWLLCRSKTFTWKQTAMFMLLGIFLVIPITTLTLMTAHGLIGGRTSDTWSTAVLTPIAEEVWKLLPLGFYLLFSRRASSMSLADYALAGAAGGVGFQLMEELSRRWLNSGILGRMFGYSTTMLGGETIHWDFWTLFPGRFEESFLPTLMTVSHPVHTAMVALGLGMAVRGRRRLTNAIYVLPALLLAWSIMDHAAYNGQNSLPDWIMKINEWTGSGYQTKSIFLLMLVLALVLDYIALFRVRRKLPMMEGERFIDPLSELWYMWEAFLLKRERFASVMAWTRERREMGFSLLYGNAEAVSIQEDLRGRMRIHYRMAAGLTALLVGAGLLAGCIAYWQAAVHPADSACFSCMFDSLQNWWDRLSFGEKGAIVLGAFALSLLFVGFWPALGIALTAASIPGSGHEIAQDIRDPKRLLTPENAISALLAIALSRIPFGRLADRLAKKGGRRLKDWLEKLFKRRTKPDPDMPRKPDAEGPSKKPDAEEEAPPKDADDYVHWSRAKYRGVELHDSRNGALGEFDGIDVENGIFYEAKSAEGLNRIHPKTGKPQQTPQEFTDKQLYQKTRTRINNLLEKAVGTRTTPDGTSEIPTLDEIKGIRNFQFQLDGDSPELRAAAENSLNRLRQEFPDYTFTIRFGVK</sequence>
<name>A0ABW0W1R0_9BACL</name>
<evidence type="ECO:0000313" key="4">
    <source>
        <dbReference type="Proteomes" id="UP001596047"/>
    </source>
</evidence>
<feature type="transmembrane region" description="Helical" evidence="2">
    <location>
        <begin position="105"/>
        <end position="129"/>
    </location>
</feature>
<proteinExistence type="predicted"/>